<feature type="transmembrane region" description="Helical" evidence="5">
    <location>
        <begin position="219"/>
        <end position="241"/>
    </location>
</feature>
<comment type="subcellular location">
    <subcellularLocation>
        <location evidence="1">Membrane</location>
        <topology evidence="1">Multi-pass membrane protein</topology>
    </subcellularLocation>
</comment>
<evidence type="ECO:0000256" key="4">
    <source>
        <dbReference type="ARBA" id="ARBA00023136"/>
    </source>
</evidence>
<dbReference type="PANTHER" id="PTHR42723">
    <property type="entry name" value="CHLOROPHYLL SYNTHASE"/>
    <property type="match status" value="1"/>
</dbReference>
<keyword evidence="4 5" id="KW-0472">Membrane</keyword>
<keyword evidence="6" id="KW-0808">Transferase</keyword>
<feature type="transmembrane region" description="Helical" evidence="5">
    <location>
        <begin position="247"/>
        <end position="264"/>
    </location>
</feature>
<dbReference type="GO" id="GO:0016020">
    <property type="term" value="C:membrane"/>
    <property type="evidence" value="ECO:0007669"/>
    <property type="project" value="UniProtKB-SubCell"/>
</dbReference>
<keyword evidence="2 5" id="KW-0812">Transmembrane</keyword>
<dbReference type="InterPro" id="IPR000537">
    <property type="entry name" value="UbiA_prenyltransferase"/>
</dbReference>
<dbReference type="GO" id="GO:0016765">
    <property type="term" value="F:transferase activity, transferring alkyl or aryl (other than methyl) groups"/>
    <property type="evidence" value="ECO:0007669"/>
    <property type="project" value="InterPro"/>
</dbReference>
<evidence type="ECO:0000256" key="5">
    <source>
        <dbReference type="SAM" id="Phobius"/>
    </source>
</evidence>
<keyword evidence="7" id="KW-1185">Reference proteome</keyword>
<dbReference type="PANTHER" id="PTHR42723:SF1">
    <property type="entry name" value="CHLOROPHYLL SYNTHASE, CHLOROPLASTIC"/>
    <property type="match status" value="1"/>
</dbReference>
<proteinExistence type="predicted"/>
<keyword evidence="6" id="KW-0328">Glycosyltransferase</keyword>
<feature type="transmembrane region" description="Helical" evidence="5">
    <location>
        <begin position="174"/>
        <end position="192"/>
    </location>
</feature>
<accession>A0A8J4H7Q4</accession>
<dbReference type="RefSeq" id="WP_213413204.1">
    <property type="nucleotide sequence ID" value="NZ_BOVK01000046.1"/>
</dbReference>
<dbReference type="Pfam" id="PF01040">
    <property type="entry name" value="UbiA"/>
    <property type="match status" value="1"/>
</dbReference>
<feature type="transmembrane region" description="Helical" evidence="5">
    <location>
        <begin position="147"/>
        <end position="168"/>
    </location>
</feature>
<feature type="transmembrane region" description="Helical" evidence="5">
    <location>
        <begin position="58"/>
        <end position="78"/>
    </location>
</feature>
<organism evidence="6 7">
    <name type="scientific">Xylanibacillus composti</name>
    <dbReference type="NCBI Taxonomy" id="1572762"/>
    <lineage>
        <taxon>Bacteria</taxon>
        <taxon>Bacillati</taxon>
        <taxon>Bacillota</taxon>
        <taxon>Bacilli</taxon>
        <taxon>Bacillales</taxon>
        <taxon>Paenibacillaceae</taxon>
        <taxon>Xylanibacillus</taxon>
    </lineage>
</organism>
<evidence type="ECO:0000256" key="1">
    <source>
        <dbReference type="ARBA" id="ARBA00004141"/>
    </source>
</evidence>
<feature type="transmembrane region" description="Helical" evidence="5">
    <location>
        <begin position="285"/>
        <end position="302"/>
    </location>
</feature>
<dbReference type="EMBL" id="BOVK01000046">
    <property type="protein sequence ID" value="GIQ70373.1"/>
    <property type="molecule type" value="Genomic_DNA"/>
</dbReference>
<evidence type="ECO:0000313" key="7">
    <source>
        <dbReference type="Proteomes" id="UP000677918"/>
    </source>
</evidence>
<gene>
    <name evidence="6" type="ORF">XYCOK13_31970</name>
</gene>
<comment type="caution">
    <text evidence="6">The sequence shown here is derived from an EMBL/GenBank/DDBJ whole genome shotgun (WGS) entry which is preliminary data.</text>
</comment>
<protein>
    <submittedName>
        <fullName evidence="6">Decaprenyl-phosphate phosphoribosyltransferase</fullName>
    </submittedName>
</protein>
<dbReference type="CDD" id="cd13963">
    <property type="entry name" value="PT_UbiA_2"/>
    <property type="match status" value="1"/>
</dbReference>
<dbReference type="GO" id="GO:0016757">
    <property type="term" value="F:glycosyltransferase activity"/>
    <property type="evidence" value="ECO:0007669"/>
    <property type="project" value="UniProtKB-KW"/>
</dbReference>
<name>A0A8J4H7Q4_9BACL</name>
<dbReference type="InterPro" id="IPR044878">
    <property type="entry name" value="UbiA_sf"/>
</dbReference>
<reference evidence="6" key="1">
    <citation type="submission" date="2021-04" db="EMBL/GenBank/DDBJ databases">
        <title>Draft genome sequence of Xylanibacillus composti strain K13.</title>
        <authorList>
            <person name="Uke A."/>
            <person name="Chhe C."/>
            <person name="Baramee S."/>
            <person name="Kosugi A."/>
        </authorList>
    </citation>
    <scope>NUCLEOTIDE SEQUENCE</scope>
    <source>
        <strain evidence="6">K13</strain>
    </source>
</reference>
<sequence>MFVHFTQKVNHMLMVKVTGFKHFLKLFRMRQWSKNIFVFAGLLLALDSVDFIMVQQAVFAFFLFCGISSSVYMINDVVDIEKDRLHPVKRNRPLPSGQVKAAHAAIAAILLSATILFLSFRLNVYFGFTLSSYFLLNLLYSFKLKHYVFVDVIIISSGFVLRALSGILIAGAAISLWLLLSVAFLTLFLGVNKRKKELLLLKEDSTAHRKNLSQYSIGLINEMIPMLTSCTVITYSFFIIYESDSKHMIVTIPMVLYGIFRYQYLTNRTEYGESPELVLLRDKPTVLIMLLWAVMFGLNVMAL</sequence>
<feature type="transmembrane region" description="Helical" evidence="5">
    <location>
        <begin position="99"/>
        <end position="118"/>
    </location>
</feature>
<dbReference type="InterPro" id="IPR050475">
    <property type="entry name" value="Prenyltransferase_related"/>
</dbReference>
<evidence type="ECO:0000313" key="6">
    <source>
        <dbReference type="EMBL" id="GIQ70373.1"/>
    </source>
</evidence>
<evidence type="ECO:0000256" key="3">
    <source>
        <dbReference type="ARBA" id="ARBA00022989"/>
    </source>
</evidence>
<dbReference type="Proteomes" id="UP000677918">
    <property type="component" value="Unassembled WGS sequence"/>
</dbReference>
<dbReference type="AlphaFoldDB" id="A0A8J4H7Q4"/>
<keyword evidence="3 5" id="KW-1133">Transmembrane helix</keyword>
<evidence type="ECO:0000256" key="2">
    <source>
        <dbReference type="ARBA" id="ARBA00022692"/>
    </source>
</evidence>
<dbReference type="Gene3D" id="1.10.357.140">
    <property type="entry name" value="UbiA prenyltransferase"/>
    <property type="match status" value="1"/>
</dbReference>